<keyword evidence="2" id="KW-0472">Membrane</keyword>
<feature type="compositionally biased region" description="Polar residues" evidence="1">
    <location>
        <begin position="38"/>
        <end position="59"/>
    </location>
</feature>
<evidence type="ECO:0000256" key="1">
    <source>
        <dbReference type="SAM" id="MobiDB-lite"/>
    </source>
</evidence>
<sequence>MGLGGILGGLLGGGGGNGIANKQTETDSHNVDSHDTHTNTYTHDQSGDNSHNYSSNYESFTGTDPGLANMWQMGTQLLQAQGEAQGDAFRIAATMGTEAIRTMGDMTARSEANSAQVRADAADALARARSDVNTALNTADAAGAKAAATVAGSGRALAIGAAVLVVAWMIVKKKA</sequence>
<reference evidence="3 4" key="1">
    <citation type="submission" date="2019-02" db="EMBL/GenBank/DDBJ databases">
        <title>Genomic Encyclopedia of Type Strains, Phase IV (KMG-IV): sequencing the most valuable type-strain genomes for metagenomic binning, comparative biology and taxonomic classification.</title>
        <authorList>
            <person name="Goeker M."/>
        </authorList>
    </citation>
    <scope>NUCLEOTIDE SEQUENCE [LARGE SCALE GENOMIC DNA]</scope>
    <source>
        <strain evidence="3 4">DSM 10617</strain>
    </source>
</reference>
<accession>A0A4Q7LQT5</accession>
<dbReference type="AlphaFoldDB" id="A0A4Q7LQT5"/>
<organism evidence="3 4">
    <name type="scientific">Sphaerotilus mobilis</name>
    <dbReference type="NCBI Taxonomy" id="47994"/>
    <lineage>
        <taxon>Bacteria</taxon>
        <taxon>Pseudomonadati</taxon>
        <taxon>Pseudomonadota</taxon>
        <taxon>Betaproteobacteria</taxon>
        <taxon>Burkholderiales</taxon>
        <taxon>Sphaerotilaceae</taxon>
        <taxon>Sphaerotilus</taxon>
    </lineage>
</organism>
<feature type="compositionally biased region" description="Basic and acidic residues" evidence="1">
    <location>
        <begin position="24"/>
        <end position="37"/>
    </location>
</feature>
<name>A0A4Q7LQT5_9BURK</name>
<dbReference type="EMBL" id="SGWV01000008">
    <property type="protein sequence ID" value="RZS56721.1"/>
    <property type="molecule type" value="Genomic_DNA"/>
</dbReference>
<dbReference type="RefSeq" id="WP_130481160.1">
    <property type="nucleotide sequence ID" value="NZ_SGWV01000008.1"/>
</dbReference>
<evidence type="ECO:0000256" key="2">
    <source>
        <dbReference type="SAM" id="Phobius"/>
    </source>
</evidence>
<gene>
    <name evidence="3" type="ORF">EV685_1275</name>
</gene>
<keyword evidence="4" id="KW-1185">Reference proteome</keyword>
<dbReference type="Proteomes" id="UP000293433">
    <property type="component" value="Unassembled WGS sequence"/>
</dbReference>
<protein>
    <submittedName>
        <fullName evidence="3">Uncharacterized protein</fullName>
    </submittedName>
</protein>
<comment type="caution">
    <text evidence="3">The sequence shown here is derived from an EMBL/GenBank/DDBJ whole genome shotgun (WGS) entry which is preliminary data.</text>
</comment>
<evidence type="ECO:0000313" key="3">
    <source>
        <dbReference type="EMBL" id="RZS56721.1"/>
    </source>
</evidence>
<feature type="transmembrane region" description="Helical" evidence="2">
    <location>
        <begin position="154"/>
        <end position="171"/>
    </location>
</feature>
<evidence type="ECO:0000313" key="4">
    <source>
        <dbReference type="Proteomes" id="UP000293433"/>
    </source>
</evidence>
<keyword evidence="2" id="KW-0812">Transmembrane</keyword>
<proteinExistence type="predicted"/>
<feature type="region of interest" description="Disordered" evidence="1">
    <location>
        <begin position="18"/>
        <end position="59"/>
    </location>
</feature>
<keyword evidence="2" id="KW-1133">Transmembrane helix</keyword>